<accession>A0A4Q1BZM4</accession>
<evidence type="ECO:0000259" key="2">
    <source>
        <dbReference type="Pfam" id="PF18962"/>
    </source>
</evidence>
<evidence type="ECO:0000313" key="4">
    <source>
        <dbReference type="Proteomes" id="UP000289455"/>
    </source>
</evidence>
<feature type="signal peptide" evidence="1">
    <location>
        <begin position="1"/>
        <end position="19"/>
    </location>
</feature>
<name>A0A4Q1BZM4_9BACT</name>
<feature type="chain" id="PRO_5020806127" evidence="1">
    <location>
        <begin position="20"/>
        <end position="268"/>
    </location>
</feature>
<dbReference type="OrthoDB" id="963292at2"/>
<sequence>MKTIVLSALLGTMGSLAMAQEVQKSESTIKIVVEENGKQKTIERTFANPDLAEAGIKQLNDSLNKEISKSEGKTKIITMDIRKRGGDRLRMNPMGSVPTMERDKMARIEKRMRKLRGDMDDKQIRIFRHGPEDMEIHVEQMPDGKNFKFDLDENGPGMKELRRIQEDGFPFLDQHFAGGQGSKNIKGLFANPNSPFNGKLNIRFNAPEKGTVYIRVFDVNGKQIADEIVKEFQGRYLGQIDLKKAGSGVYFVLVSQGNDGSTIRVKID</sequence>
<feature type="domain" description="Secretion system C-terminal sorting" evidence="2">
    <location>
        <begin position="195"/>
        <end position="262"/>
    </location>
</feature>
<keyword evidence="4" id="KW-1185">Reference proteome</keyword>
<dbReference type="InterPro" id="IPR026444">
    <property type="entry name" value="Secre_tail"/>
</dbReference>
<dbReference type="AlphaFoldDB" id="A0A4Q1BZM4"/>
<dbReference type="RefSeq" id="WP_129026700.1">
    <property type="nucleotide sequence ID" value="NZ_SDHY01000003.1"/>
</dbReference>
<evidence type="ECO:0000256" key="1">
    <source>
        <dbReference type="SAM" id="SignalP"/>
    </source>
</evidence>
<protein>
    <submittedName>
        <fullName evidence="3">T9SS type A sorting domain-containing protein</fullName>
    </submittedName>
</protein>
<reference evidence="3 4" key="1">
    <citation type="submission" date="2019-01" db="EMBL/GenBank/DDBJ databases">
        <title>Cytophagaceae bacterium strain CAR-16.</title>
        <authorList>
            <person name="Chen W.-M."/>
        </authorList>
    </citation>
    <scope>NUCLEOTIDE SEQUENCE [LARGE SCALE GENOMIC DNA]</scope>
    <source>
        <strain evidence="3 4">CAR-16</strain>
    </source>
</reference>
<gene>
    <name evidence="3" type="ORF">ESB04_05350</name>
</gene>
<dbReference type="Pfam" id="PF18962">
    <property type="entry name" value="Por_Secre_tail"/>
    <property type="match status" value="1"/>
</dbReference>
<dbReference type="EMBL" id="SDHY01000003">
    <property type="protein sequence ID" value="RXK49602.1"/>
    <property type="molecule type" value="Genomic_DNA"/>
</dbReference>
<organism evidence="3 4">
    <name type="scientific">Aquirufa rosea</name>
    <dbReference type="NCBI Taxonomy" id="2509241"/>
    <lineage>
        <taxon>Bacteria</taxon>
        <taxon>Pseudomonadati</taxon>
        <taxon>Bacteroidota</taxon>
        <taxon>Cytophagia</taxon>
        <taxon>Cytophagales</taxon>
        <taxon>Flectobacillaceae</taxon>
        <taxon>Aquirufa</taxon>
    </lineage>
</organism>
<proteinExistence type="predicted"/>
<evidence type="ECO:0000313" key="3">
    <source>
        <dbReference type="EMBL" id="RXK49602.1"/>
    </source>
</evidence>
<dbReference type="Proteomes" id="UP000289455">
    <property type="component" value="Unassembled WGS sequence"/>
</dbReference>
<comment type="caution">
    <text evidence="3">The sequence shown here is derived from an EMBL/GenBank/DDBJ whole genome shotgun (WGS) entry which is preliminary data.</text>
</comment>
<dbReference type="NCBIfam" id="TIGR04183">
    <property type="entry name" value="Por_Secre_tail"/>
    <property type="match status" value="1"/>
</dbReference>
<keyword evidence="1" id="KW-0732">Signal</keyword>